<dbReference type="PROSITE" id="PS50109">
    <property type="entry name" value="HIS_KIN"/>
    <property type="match status" value="1"/>
</dbReference>
<keyword evidence="12" id="KW-1185">Reference proteome</keyword>
<evidence type="ECO:0000256" key="6">
    <source>
        <dbReference type="ARBA" id="ARBA00022777"/>
    </source>
</evidence>
<dbReference type="Proteomes" id="UP000238937">
    <property type="component" value="Unassembled WGS sequence"/>
</dbReference>
<gene>
    <name evidence="11" type="ORF">C7B77_21745</name>
</gene>
<dbReference type="GO" id="GO:0046983">
    <property type="term" value="F:protein dimerization activity"/>
    <property type="evidence" value="ECO:0007669"/>
    <property type="project" value="InterPro"/>
</dbReference>
<dbReference type="GO" id="GO:0016020">
    <property type="term" value="C:membrane"/>
    <property type="evidence" value="ECO:0007669"/>
    <property type="project" value="InterPro"/>
</dbReference>
<evidence type="ECO:0000256" key="2">
    <source>
        <dbReference type="ARBA" id="ARBA00012438"/>
    </source>
</evidence>
<dbReference type="InterPro" id="IPR011712">
    <property type="entry name" value="Sig_transdc_His_kin_sub3_dim/P"/>
</dbReference>
<dbReference type="InterPro" id="IPR003594">
    <property type="entry name" value="HATPase_dom"/>
</dbReference>
<dbReference type="Gene3D" id="3.30.565.10">
    <property type="entry name" value="Histidine kinase-like ATPase, C-terminal domain"/>
    <property type="match status" value="1"/>
</dbReference>
<keyword evidence="7" id="KW-0067">ATP-binding</keyword>
<evidence type="ECO:0000256" key="3">
    <source>
        <dbReference type="ARBA" id="ARBA00022553"/>
    </source>
</evidence>
<accession>A0A2T1G243</accession>
<dbReference type="RefSeq" id="WP_106309783.1">
    <property type="nucleotide sequence ID" value="NZ_PVWO01000363.1"/>
</dbReference>
<feature type="transmembrane region" description="Helical" evidence="9">
    <location>
        <begin position="44"/>
        <end position="62"/>
    </location>
</feature>
<keyword evidence="3" id="KW-0597">Phosphoprotein</keyword>
<dbReference type="AlphaFoldDB" id="A0A2T1G243"/>
<feature type="transmembrane region" description="Helical" evidence="9">
    <location>
        <begin position="110"/>
        <end position="129"/>
    </location>
</feature>
<dbReference type="InterPro" id="IPR005467">
    <property type="entry name" value="His_kinase_dom"/>
</dbReference>
<keyword evidence="6 11" id="KW-0418">Kinase</keyword>
<dbReference type="GO" id="GO:0000155">
    <property type="term" value="F:phosphorelay sensor kinase activity"/>
    <property type="evidence" value="ECO:0007669"/>
    <property type="project" value="InterPro"/>
</dbReference>
<feature type="transmembrane region" description="Helical" evidence="9">
    <location>
        <begin position="14"/>
        <end position="32"/>
    </location>
</feature>
<evidence type="ECO:0000256" key="7">
    <source>
        <dbReference type="ARBA" id="ARBA00022840"/>
    </source>
</evidence>
<keyword evidence="9" id="KW-1133">Transmembrane helix</keyword>
<dbReference type="Pfam" id="PF02518">
    <property type="entry name" value="HATPase_c"/>
    <property type="match status" value="1"/>
</dbReference>
<dbReference type="SUPFAM" id="SSF55874">
    <property type="entry name" value="ATPase domain of HSP90 chaperone/DNA topoisomerase II/histidine kinase"/>
    <property type="match status" value="1"/>
</dbReference>
<dbReference type="PANTHER" id="PTHR24421:SF10">
    <property type="entry name" value="NITRATE_NITRITE SENSOR PROTEIN NARQ"/>
    <property type="match status" value="1"/>
</dbReference>
<feature type="domain" description="Histidine kinase" evidence="10">
    <location>
        <begin position="200"/>
        <end position="387"/>
    </location>
</feature>
<dbReference type="EMBL" id="PVWO01000363">
    <property type="protein sequence ID" value="PSB51295.1"/>
    <property type="molecule type" value="Genomic_DNA"/>
</dbReference>
<evidence type="ECO:0000256" key="5">
    <source>
        <dbReference type="ARBA" id="ARBA00022741"/>
    </source>
</evidence>
<evidence type="ECO:0000256" key="4">
    <source>
        <dbReference type="ARBA" id="ARBA00022679"/>
    </source>
</evidence>
<dbReference type="OrthoDB" id="199946at2"/>
<keyword evidence="5" id="KW-0547">Nucleotide-binding</keyword>
<dbReference type="EC" id="2.7.13.3" evidence="2"/>
<keyword evidence="4" id="KW-0808">Transferase</keyword>
<dbReference type="CDD" id="cd16917">
    <property type="entry name" value="HATPase_UhpB-NarQ-NarX-like"/>
    <property type="match status" value="1"/>
</dbReference>
<dbReference type="GO" id="GO:0005524">
    <property type="term" value="F:ATP binding"/>
    <property type="evidence" value="ECO:0007669"/>
    <property type="project" value="UniProtKB-KW"/>
</dbReference>
<evidence type="ECO:0000256" key="1">
    <source>
        <dbReference type="ARBA" id="ARBA00000085"/>
    </source>
</evidence>
<evidence type="ECO:0000313" key="11">
    <source>
        <dbReference type="EMBL" id="PSB51295.1"/>
    </source>
</evidence>
<dbReference type="InterPro" id="IPR050482">
    <property type="entry name" value="Sensor_HK_TwoCompSys"/>
</dbReference>
<dbReference type="Pfam" id="PF07730">
    <property type="entry name" value="HisKA_3"/>
    <property type="match status" value="1"/>
</dbReference>
<sequence length="388" mass="43358">MHVFNPTIHPMAKVLQRIELTLLGVTIFLKFVNDRELEFSASNLYFALFCGLVVLFSSRIPLEQPILHRQTYAGVNMAAIILANITGNGSDLLLYWTIVKISFLLDLRSVIFTVSIGGIIHNLGLVLNYSHIKTLAAQQGITLPATPHLAIAEQVSYYIGASVFCILLSNLVLAEQRSRIQTVLLAEEVKSLAANLERQRIAREIHDALGHSLTALDIQLELAQKLQQRDPFQTGQAIDRAKQLTTQCLQDVRLALQNIHNEPFDLQKSLQVSIDRFRPAVNIHVQLDLPQLPLQTSRQLFCILQEALTNIHKHAVSTEVSLRSGYDRQHLWIQLQDNGRGFEPTDVNTGFGLRNMTQRAQLLGGRLQVDSSPQCGTQISLSIPLMAT</sequence>
<keyword evidence="9" id="KW-0472">Membrane</keyword>
<comment type="caution">
    <text evidence="11">The sequence shown here is derived from an EMBL/GenBank/DDBJ whole genome shotgun (WGS) entry which is preliminary data.</text>
</comment>
<feature type="transmembrane region" description="Helical" evidence="9">
    <location>
        <begin position="74"/>
        <end position="98"/>
    </location>
</feature>
<organism evidence="11 12">
    <name type="scientific">Chamaesiphon polymorphus CCALA 037</name>
    <dbReference type="NCBI Taxonomy" id="2107692"/>
    <lineage>
        <taxon>Bacteria</taxon>
        <taxon>Bacillati</taxon>
        <taxon>Cyanobacteriota</taxon>
        <taxon>Cyanophyceae</taxon>
        <taxon>Gomontiellales</taxon>
        <taxon>Chamaesiphonaceae</taxon>
        <taxon>Chamaesiphon</taxon>
    </lineage>
</organism>
<dbReference type="InterPro" id="IPR036890">
    <property type="entry name" value="HATPase_C_sf"/>
</dbReference>
<keyword evidence="9" id="KW-0812">Transmembrane</keyword>
<evidence type="ECO:0000256" key="9">
    <source>
        <dbReference type="SAM" id="Phobius"/>
    </source>
</evidence>
<keyword evidence="8" id="KW-0902">Two-component regulatory system</keyword>
<evidence type="ECO:0000259" key="10">
    <source>
        <dbReference type="PROSITE" id="PS50109"/>
    </source>
</evidence>
<comment type="catalytic activity">
    <reaction evidence="1">
        <text>ATP + protein L-histidine = ADP + protein N-phospho-L-histidine.</text>
        <dbReference type="EC" id="2.7.13.3"/>
    </reaction>
</comment>
<dbReference type="PANTHER" id="PTHR24421">
    <property type="entry name" value="NITRATE/NITRITE SENSOR PROTEIN NARX-RELATED"/>
    <property type="match status" value="1"/>
</dbReference>
<proteinExistence type="predicted"/>
<feature type="transmembrane region" description="Helical" evidence="9">
    <location>
        <begin position="155"/>
        <end position="174"/>
    </location>
</feature>
<evidence type="ECO:0000313" key="12">
    <source>
        <dbReference type="Proteomes" id="UP000238937"/>
    </source>
</evidence>
<dbReference type="Gene3D" id="1.20.5.1930">
    <property type="match status" value="1"/>
</dbReference>
<dbReference type="SMART" id="SM00387">
    <property type="entry name" value="HATPase_c"/>
    <property type="match status" value="1"/>
</dbReference>
<reference evidence="11 12" key="1">
    <citation type="submission" date="2018-03" db="EMBL/GenBank/DDBJ databases">
        <title>The ancient ancestry and fast evolution of plastids.</title>
        <authorList>
            <person name="Moore K.R."/>
            <person name="Magnabosco C."/>
            <person name="Momper L."/>
            <person name="Gold D.A."/>
            <person name="Bosak T."/>
            <person name="Fournier G.P."/>
        </authorList>
    </citation>
    <scope>NUCLEOTIDE SEQUENCE [LARGE SCALE GENOMIC DNA]</scope>
    <source>
        <strain evidence="11 12">CCALA 037</strain>
    </source>
</reference>
<protein>
    <recommendedName>
        <fullName evidence="2">histidine kinase</fullName>
        <ecNumber evidence="2">2.7.13.3</ecNumber>
    </recommendedName>
</protein>
<evidence type="ECO:0000256" key="8">
    <source>
        <dbReference type="ARBA" id="ARBA00023012"/>
    </source>
</evidence>
<name>A0A2T1G243_9CYAN</name>